<dbReference type="RefSeq" id="WP_211328024.1">
    <property type="nucleotide sequence ID" value="NZ_RKRE01000001.1"/>
</dbReference>
<dbReference type="PANTHER" id="PTHR14359:SF6">
    <property type="entry name" value="PHOSPHOPANTOTHENOYLCYSTEINE DECARBOXYLASE"/>
    <property type="match status" value="1"/>
</dbReference>
<sequence>MVKLLEGKRITIGVTGGIGAYKAAELISRLRDEGAVVRVVMTRAAQEFIRPLTLQVLSGGAVYTGLFEGADPLPHITLARESDLLVVYPATAHFVGQAAWGLASDLLTTLLLAFEGPVVLCPAMNARMYTSPPVQENLRRLAARGYVIVPPETGRLACGETGPGRLPPPDTAVEFIRGALVQKDMAGLGVLVTAGPTREALDPVRYLTNRSSGKMGYAVARAARDRGARVTLISGPTALPPPPGISFKAVETALEMREAVLEAFGAADVVVMAAAVSDYRPATVSREKIKKGTVPVTLDLVPNPDIIEELGRIKGNRLLVGFAAETGDLVAHAQAKALKKNLDLVVANDVRQEGAGFAVDTNVVSLVFRDGQFLELPKMEKYAVAHRILDAVLELREDRVERG</sequence>
<feature type="domain" description="Flavoprotein" evidence="5">
    <location>
        <begin position="8"/>
        <end position="175"/>
    </location>
</feature>
<dbReference type="Gene3D" id="3.40.50.10300">
    <property type="entry name" value="CoaB-like"/>
    <property type="match status" value="1"/>
</dbReference>
<feature type="binding site" evidence="3">
    <location>
        <position position="336"/>
    </location>
    <ligand>
        <name>CTP</name>
        <dbReference type="ChEBI" id="CHEBI:37563"/>
    </ligand>
</feature>
<keyword evidence="8" id="KW-1185">Reference proteome</keyword>
<dbReference type="AlphaFoldDB" id="A0A3N5BI08"/>
<dbReference type="PANTHER" id="PTHR14359">
    <property type="entry name" value="HOMO-OLIGOMERIC FLAVIN CONTAINING CYS DECARBOXYLASE FAMILY"/>
    <property type="match status" value="1"/>
</dbReference>
<evidence type="ECO:0000256" key="3">
    <source>
        <dbReference type="HAMAP-Rule" id="MF_02225"/>
    </source>
</evidence>
<evidence type="ECO:0000313" key="7">
    <source>
        <dbReference type="EMBL" id="RPF49298.1"/>
    </source>
</evidence>
<evidence type="ECO:0000256" key="2">
    <source>
        <dbReference type="ARBA" id="ARBA00023239"/>
    </source>
</evidence>
<comment type="function">
    <text evidence="4">Catalyzes two steps in the biosynthesis of coenzyme A. In the first step cysteine is conjugated to 4'-phosphopantothenate to form 4-phosphopantothenoylcysteine, in the latter compound is decarboxylated to form 4'-phosphopantotheine.</text>
</comment>
<comment type="function">
    <text evidence="3">Catalyzes two sequential steps in the biosynthesis of coenzyme A. In the first step cysteine is conjugated to 4'-phosphopantothenate to form 4-phosphopantothenoylcysteine. In the second step the latter compound is decarboxylated to form 4'-phosphopantotheine.</text>
</comment>
<dbReference type="Gene3D" id="3.40.50.1950">
    <property type="entry name" value="Flavin prenyltransferase-like"/>
    <property type="match status" value="1"/>
</dbReference>
<dbReference type="GO" id="GO:0071513">
    <property type="term" value="C:phosphopantothenoylcysteine decarboxylase complex"/>
    <property type="evidence" value="ECO:0007669"/>
    <property type="project" value="TreeGrafter"/>
</dbReference>
<comment type="similarity">
    <text evidence="3 4">In the C-terminal section; belongs to the PPC synthetase family.</text>
</comment>
<dbReference type="InterPro" id="IPR005252">
    <property type="entry name" value="CoaBC"/>
</dbReference>
<dbReference type="EMBL" id="RKRE01000001">
    <property type="protein sequence ID" value="RPF49298.1"/>
    <property type="molecule type" value="Genomic_DNA"/>
</dbReference>
<dbReference type="GO" id="GO:0010181">
    <property type="term" value="F:FMN binding"/>
    <property type="evidence" value="ECO:0007669"/>
    <property type="project" value="UniProtKB-UniRule"/>
</dbReference>
<comment type="caution">
    <text evidence="7">The sequence shown here is derived from an EMBL/GenBank/DDBJ whole genome shotgun (WGS) entry which is preliminary data.</text>
</comment>
<organism evidence="7 8">
    <name type="scientific">Thermodesulfitimonas autotrophica</name>
    <dbReference type="NCBI Taxonomy" id="1894989"/>
    <lineage>
        <taxon>Bacteria</taxon>
        <taxon>Bacillati</taxon>
        <taxon>Bacillota</taxon>
        <taxon>Clostridia</taxon>
        <taxon>Thermoanaerobacterales</taxon>
        <taxon>Thermoanaerobacteraceae</taxon>
        <taxon>Thermodesulfitimonas</taxon>
    </lineage>
</organism>
<gene>
    <name evidence="3" type="primary">coaBC</name>
    <name evidence="7" type="ORF">EDD75_0103</name>
</gene>
<dbReference type="HAMAP" id="MF_02225">
    <property type="entry name" value="CoaBC"/>
    <property type="match status" value="1"/>
</dbReference>
<dbReference type="GO" id="GO:0004633">
    <property type="term" value="F:phosphopantothenoylcysteine decarboxylase activity"/>
    <property type="evidence" value="ECO:0007669"/>
    <property type="project" value="UniProtKB-UniRule"/>
</dbReference>
<dbReference type="InterPro" id="IPR035929">
    <property type="entry name" value="CoaB-like_sf"/>
</dbReference>
<dbReference type="Pfam" id="PF04127">
    <property type="entry name" value="DFP"/>
    <property type="match status" value="1"/>
</dbReference>
<dbReference type="NCBIfam" id="TIGR00521">
    <property type="entry name" value="coaBC_dfp"/>
    <property type="match status" value="1"/>
</dbReference>
<feature type="binding site" evidence="3">
    <location>
        <position position="322"/>
    </location>
    <ligand>
        <name>CTP</name>
        <dbReference type="ChEBI" id="CHEBI:37563"/>
    </ligand>
</feature>
<comment type="similarity">
    <text evidence="3 4">In the N-terminal section; belongs to the HFCD (homo-oligomeric flavin containing Cys decarboxylase) superfamily.</text>
</comment>
<feature type="domain" description="DNA/pantothenate metabolism flavoprotein C-terminal" evidence="6">
    <location>
        <begin position="186"/>
        <end position="394"/>
    </location>
</feature>
<dbReference type="GO" id="GO:0046872">
    <property type="term" value="F:metal ion binding"/>
    <property type="evidence" value="ECO:0007669"/>
    <property type="project" value="UniProtKB-KW"/>
</dbReference>
<dbReference type="SUPFAM" id="SSF102645">
    <property type="entry name" value="CoaB-like"/>
    <property type="match status" value="1"/>
</dbReference>
<comment type="catalytic activity">
    <reaction evidence="3 4">
        <text>(R)-4'-phosphopantothenate + L-cysteine + CTP = N-[(R)-4-phosphopantothenoyl]-L-cysteine + CMP + diphosphate + H(+)</text>
        <dbReference type="Rhea" id="RHEA:19397"/>
        <dbReference type="ChEBI" id="CHEBI:10986"/>
        <dbReference type="ChEBI" id="CHEBI:15378"/>
        <dbReference type="ChEBI" id="CHEBI:33019"/>
        <dbReference type="ChEBI" id="CHEBI:35235"/>
        <dbReference type="ChEBI" id="CHEBI:37563"/>
        <dbReference type="ChEBI" id="CHEBI:59458"/>
        <dbReference type="ChEBI" id="CHEBI:60377"/>
        <dbReference type="EC" id="6.3.2.5"/>
    </reaction>
</comment>
<keyword evidence="3 4" id="KW-0436">Ligase</keyword>
<feature type="region of interest" description="Phosphopantothenate--cysteine ligase" evidence="3">
    <location>
        <begin position="190"/>
        <end position="403"/>
    </location>
</feature>
<reference evidence="7 8" key="1">
    <citation type="submission" date="2018-11" db="EMBL/GenBank/DDBJ databases">
        <title>Genomic Encyclopedia of Type Strains, Phase IV (KMG-IV): sequencing the most valuable type-strain genomes for metagenomic binning, comparative biology and taxonomic classification.</title>
        <authorList>
            <person name="Goeker M."/>
        </authorList>
    </citation>
    <scope>NUCLEOTIDE SEQUENCE [LARGE SCALE GENOMIC DNA]</scope>
    <source>
        <strain evidence="7 8">DSM 102936</strain>
    </source>
</reference>
<dbReference type="InterPro" id="IPR036551">
    <property type="entry name" value="Flavin_trans-like"/>
</dbReference>
<dbReference type="Pfam" id="PF02441">
    <property type="entry name" value="Flavoprotein"/>
    <property type="match status" value="1"/>
</dbReference>
<dbReference type="InterPro" id="IPR003382">
    <property type="entry name" value="Flavoprotein"/>
</dbReference>
<comment type="pathway">
    <text evidence="3 4">Cofactor biosynthesis; coenzyme A biosynthesis; CoA from (R)-pantothenate: step 2/5.</text>
</comment>
<protein>
    <recommendedName>
        <fullName evidence="3">Coenzyme A biosynthesis bifunctional protein CoaBC</fullName>
    </recommendedName>
    <alternativeName>
        <fullName evidence="3">DNA/pantothenate metabolism flavoprotein</fullName>
    </alternativeName>
    <alternativeName>
        <fullName evidence="3">Phosphopantothenoylcysteine synthetase/decarboxylase</fullName>
        <shortName evidence="3">PPCS-PPCDC</shortName>
    </alternativeName>
    <domain>
        <recommendedName>
            <fullName evidence="3">Phosphopantothenoylcysteine decarboxylase</fullName>
            <shortName evidence="3">PPC decarboxylase</shortName>
            <shortName evidence="3">PPC-DC</shortName>
            <ecNumber evidence="3">4.1.1.36</ecNumber>
        </recommendedName>
        <alternativeName>
            <fullName evidence="3">CoaC</fullName>
        </alternativeName>
    </domain>
    <domain>
        <recommendedName>
            <fullName evidence="3">Phosphopantothenate--cysteine ligase</fullName>
            <ecNumber evidence="3">6.3.2.5</ecNumber>
        </recommendedName>
        <alternativeName>
            <fullName evidence="3">CoaB</fullName>
        </alternativeName>
        <alternativeName>
            <fullName evidence="3">Phosphopantothenoylcysteine synthetase</fullName>
            <shortName evidence="3">PPC synthetase</shortName>
            <shortName evidence="3">PPC-S</shortName>
        </alternativeName>
    </domain>
</protein>
<keyword evidence="3 4" id="KW-0288">FMN</keyword>
<dbReference type="EC" id="6.3.2.5" evidence="3"/>
<dbReference type="EC" id="4.1.1.36" evidence="3"/>
<evidence type="ECO:0000313" key="8">
    <source>
        <dbReference type="Proteomes" id="UP000282654"/>
    </source>
</evidence>
<evidence type="ECO:0000259" key="6">
    <source>
        <dbReference type="Pfam" id="PF04127"/>
    </source>
</evidence>
<comment type="cofactor">
    <cofactor evidence="3">
        <name>FMN</name>
        <dbReference type="ChEBI" id="CHEBI:58210"/>
    </cofactor>
    <text evidence="3">Binds 1 FMN per subunit.</text>
</comment>
<accession>A0A3N5BI08</accession>
<feature type="active site" description="Proton donor" evidence="3">
    <location>
        <position position="158"/>
    </location>
</feature>
<comment type="cofactor">
    <cofactor evidence="3">
        <name>Mg(2+)</name>
        <dbReference type="ChEBI" id="CHEBI:18420"/>
    </cofactor>
</comment>
<keyword evidence="3" id="KW-0460">Magnesium</keyword>
<evidence type="ECO:0000259" key="5">
    <source>
        <dbReference type="Pfam" id="PF02441"/>
    </source>
</evidence>
<feature type="binding site" evidence="3">
    <location>
        <position position="278"/>
    </location>
    <ligand>
        <name>CTP</name>
        <dbReference type="ChEBI" id="CHEBI:37563"/>
    </ligand>
</feature>
<dbReference type="GO" id="GO:0004632">
    <property type="term" value="F:phosphopantothenate--cysteine ligase activity"/>
    <property type="evidence" value="ECO:0007669"/>
    <property type="project" value="UniProtKB-UniRule"/>
</dbReference>
<keyword evidence="3" id="KW-0479">Metal-binding</keyword>
<feature type="region of interest" description="Phosphopantothenoylcysteine decarboxylase" evidence="3">
    <location>
        <begin position="1"/>
        <end position="189"/>
    </location>
</feature>
<dbReference type="GO" id="GO:0015937">
    <property type="term" value="P:coenzyme A biosynthetic process"/>
    <property type="evidence" value="ECO:0007669"/>
    <property type="project" value="UniProtKB-UniRule"/>
</dbReference>
<comment type="caution">
    <text evidence="3">Lacks conserved residue(s) required for the propagation of feature annotation.</text>
</comment>
<evidence type="ECO:0000256" key="1">
    <source>
        <dbReference type="ARBA" id="ARBA00022793"/>
    </source>
</evidence>
<comment type="pathway">
    <text evidence="3 4">Cofactor biosynthesis; coenzyme A biosynthesis; CoA from (R)-pantothenate: step 3/5.</text>
</comment>
<dbReference type="UniPathway" id="UPA00241">
    <property type="reaction ID" value="UER00353"/>
</dbReference>
<keyword evidence="1 3" id="KW-0210">Decarboxylase</keyword>
<keyword evidence="3 4" id="KW-0285">Flavoprotein</keyword>
<proteinExistence type="inferred from homology"/>
<keyword evidence="3" id="KW-0511">Multifunctional enzyme</keyword>
<feature type="binding site" evidence="3">
    <location>
        <begin position="304"/>
        <end position="307"/>
    </location>
    <ligand>
        <name>CTP</name>
        <dbReference type="ChEBI" id="CHEBI:37563"/>
    </ligand>
</feature>
<comment type="catalytic activity">
    <reaction evidence="3 4">
        <text>N-[(R)-4-phosphopantothenoyl]-L-cysteine + H(+) = (R)-4'-phosphopantetheine + CO2</text>
        <dbReference type="Rhea" id="RHEA:16793"/>
        <dbReference type="ChEBI" id="CHEBI:15378"/>
        <dbReference type="ChEBI" id="CHEBI:16526"/>
        <dbReference type="ChEBI" id="CHEBI:59458"/>
        <dbReference type="ChEBI" id="CHEBI:61723"/>
        <dbReference type="EC" id="4.1.1.36"/>
    </reaction>
</comment>
<feature type="binding site" evidence="3">
    <location>
        <position position="340"/>
    </location>
    <ligand>
        <name>CTP</name>
        <dbReference type="ChEBI" id="CHEBI:37563"/>
    </ligand>
</feature>
<dbReference type="SUPFAM" id="SSF52507">
    <property type="entry name" value="Homo-oligomeric flavin-containing Cys decarboxylases, HFCD"/>
    <property type="match status" value="1"/>
</dbReference>
<name>A0A3N5BI08_9THEO</name>
<evidence type="ECO:0000256" key="4">
    <source>
        <dbReference type="RuleBase" id="RU364078"/>
    </source>
</evidence>
<dbReference type="InterPro" id="IPR007085">
    <property type="entry name" value="DNA/pantothenate-metab_flavo_C"/>
</dbReference>
<dbReference type="Proteomes" id="UP000282654">
    <property type="component" value="Unassembled WGS sequence"/>
</dbReference>
<dbReference type="GO" id="GO:0015941">
    <property type="term" value="P:pantothenate catabolic process"/>
    <property type="evidence" value="ECO:0007669"/>
    <property type="project" value="InterPro"/>
</dbReference>
<feature type="binding site" evidence="3">
    <location>
        <position position="288"/>
    </location>
    <ligand>
        <name>CTP</name>
        <dbReference type="ChEBI" id="CHEBI:37563"/>
    </ligand>
</feature>
<keyword evidence="2 3" id="KW-0456">Lyase</keyword>